<protein>
    <submittedName>
        <fullName evidence="1">Uncharacterized protein</fullName>
    </submittedName>
</protein>
<gene>
    <name evidence="1" type="ORF">LCGC14_0549220</name>
</gene>
<dbReference type="EMBL" id="LAZR01000749">
    <property type="protein sequence ID" value="KKN58743.1"/>
    <property type="molecule type" value="Genomic_DNA"/>
</dbReference>
<dbReference type="AlphaFoldDB" id="A0A0F9UYP2"/>
<name>A0A0F9UYP2_9ZZZZ</name>
<evidence type="ECO:0000313" key="1">
    <source>
        <dbReference type="EMBL" id="KKN58743.1"/>
    </source>
</evidence>
<sequence length="80" mass="9273">MNIKPPKITYKFTATEEGGKVFRREDPEDTAWIGDIVEGFVEVPLRIVIPMVYARGDMDEFQRRITLAVDKMVEELNEIN</sequence>
<accession>A0A0F9UYP2</accession>
<organism evidence="1">
    <name type="scientific">marine sediment metagenome</name>
    <dbReference type="NCBI Taxonomy" id="412755"/>
    <lineage>
        <taxon>unclassified sequences</taxon>
        <taxon>metagenomes</taxon>
        <taxon>ecological metagenomes</taxon>
    </lineage>
</organism>
<proteinExistence type="predicted"/>
<reference evidence="1" key="1">
    <citation type="journal article" date="2015" name="Nature">
        <title>Complex archaea that bridge the gap between prokaryotes and eukaryotes.</title>
        <authorList>
            <person name="Spang A."/>
            <person name="Saw J.H."/>
            <person name="Jorgensen S.L."/>
            <person name="Zaremba-Niedzwiedzka K."/>
            <person name="Martijn J."/>
            <person name="Lind A.E."/>
            <person name="van Eijk R."/>
            <person name="Schleper C."/>
            <person name="Guy L."/>
            <person name="Ettema T.J."/>
        </authorList>
    </citation>
    <scope>NUCLEOTIDE SEQUENCE</scope>
</reference>
<comment type="caution">
    <text evidence="1">The sequence shown here is derived from an EMBL/GenBank/DDBJ whole genome shotgun (WGS) entry which is preliminary data.</text>
</comment>